<dbReference type="Proteomes" id="UP000028653">
    <property type="component" value="Unassembled WGS sequence"/>
</dbReference>
<evidence type="ECO:0000313" key="6">
    <source>
        <dbReference type="EMBL" id="KFC77718.1"/>
    </source>
</evidence>
<evidence type="ECO:0000256" key="1">
    <source>
        <dbReference type="ARBA" id="ARBA00008542"/>
    </source>
</evidence>
<dbReference type="FunFam" id="3.40.50.880:FF:000032">
    <property type="entry name" value="Glyoxalase"/>
    <property type="match status" value="1"/>
</dbReference>
<comment type="similarity">
    <text evidence="1 5">Belongs to the peptidase C56 family.</text>
</comment>
<gene>
    <name evidence="6" type="primary">elbB</name>
    <name evidence="6" type="ORF">GBAG_3691</name>
</gene>
<dbReference type="NCBIfam" id="NF008747">
    <property type="entry name" value="PRK11780.1"/>
    <property type="match status" value="1"/>
</dbReference>
<comment type="function">
    <text evidence="5">Displays glyoxalase activity, catalyzing the conversion of glyoxal to glycolate.</text>
</comment>
<dbReference type="OrthoDB" id="5605062at2"/>
<comment type="caution">
    <text evidence="6">The sequence shown here is derived from an EMBL/GenBank/DDBJ whole genome shotgun (WGS) entry which is preliminary data.</text>
</comment>
<dbReference type="STRING" id="1006004.GBAG_3691"/>
<dbReference type="PANTHER" id="PTHR10224:SF12">
    <property type="entry name" value="GLYOXALASE ELBB"/>
    <property type="match status" value="1"/>
</dbReference>
<accession>A0A085G1X3</accession>
<evidence type="ECO:0000256" key="3">
    <source>
        <dbReference type="ARBA" id="ARBA00023239"/>
    </source>
</evidence>
<keyword evidence="3 5" id="KW-0456">Lyase</keyword>
<comment type="catalytic activity">
    <reaction evidence="4 5">
        <text>glyoxal + H2O = glycolate + H(+)</text>
        <dbReference type="Rhea" id="RHEA:51672"/>
        <dbReference type="ChEBI" id="CHEBI:15377"/>
        <dbReference type="ChEBI" id="CHEBI:15378"/>
        <dbReference type="ChEBI" id="CHEBI:29805"/>
        <dbReference type="ChEBI" id="CHEBI:34779"/>
    </reaction>
</comment>
<sequence>MKKIGVVLSGCGVYDGSEIQEAVITLLAIARSGAEAVCFAPDKPQADVINHLANNESLEHRNVLVEAARITRGVVTPLVQADASELDALIVPGGFGAAKNLCNFASLGSECVVDIDLRRLARDCHAQGKPLGFICIAPVMLPKILDVPVRLTIGTDIDTAEIVEEMGAEHVPCPVDDIVVDEEHKVVTTPAYMLATRIDEAALGIEKLVARVVSMIA</sequence>
<dbReference type="PIRSF" id="PIRSF006320">
    <property type="entry name" value="Elb2"/>
    <property type="match status" value="1"/>
</dbReference>
<evidence type="ECO:0000256" key="5">
    <source>
        <dbReference type="PIRNR" id="PIRNR006320"/>
    </source>
</evidence>
<dbReference type="InterPro" id="IPR026041">
    <property type="entry name" value="ElbB"/>
</dbReference>
<dbReference type="EMBL" id="JMPI01000063">
    <property type="protein sequence ID" value="KFC77718.1"/>
    <property type="molecule type" value="Genomic_DNA"/>
</dbReference>
<dbReference type="AlphaFoldDB" id="A0A085G1X3"/>
<dbReference type="PANTHER" id="PTHR10224">
    <property type="entry name" value="ES1 PROTEIN HOMOLOG, MITOCHONDRIAL"/>
    <property type="match status" value="1"/>
</dbReference>
<proteinExistence type="inferred from homology"/>
<dbReference type="SUPFAM" id="SSF52317">
    <property type="entry name" value="Class I glutamine amidotransferase-like"/>
    <property type="match status" value="1"/>
</dbReference>
<evidence type="ECO:0000256" key="2">
    <source>
        <dbReference type="ARBA" id="ARBA00011738"/>
    </source>
</evidence>
<dbReference type="CDD" id="cd03133">
    <property type="entry name" value="GATase1_ES1"/>
    <property type="match status" value="1"/>
</dbReference>
<dbReference type="Gene3D" id="3.40.50.880">
    <property type="match status" value="1"/>
</dbReference>
<dbReference type="InterPro" id="IPR029062">
    <property type="entry name" value="Class_I_gatase-like"/>
</dbReference>
<evidence type="ECO:0000313" key="7">
    <source>
        <dbReference type="Proteomes" id="UP000028653"/>
    </source>
</evidence>
<reference evidence="6 7" key="1">
    <citation type="submission" date="2014-05" db="EMBL/GenBank/DDBJ databases">
        <title>ATOL: Assembling a taxonomically balanced genome-scale reconstruction of the evolutionary history of the Enterobacteriaceae.</title>
        <authorList>
            <person name="Plunkett G.III."/>
            <person name="Neeno-Eckwall E.C."/>
            <person name="Glasner J.D."/>
            <person name="Perna N.T."/>
        </authorList>
    </citation>
    <scope>NUCLEOTIDE SEQUENCE [LARGE SCALE GENOMIC DNA]</scope>
    <source>
        <strain evidence="6 7">ATCC 33320</strain>
    </source>
</reference>
<dbReference type="eggNOG" id="COG3155">
    <property type="taxonomic scope" value="Bacteria"/>
</dbReference>
<organism evidence="6 7">
    <name type="scientific">Buttiauxella agrestis ATCC 33320</name>
    <dbReference type="NCBI Taxonomy" id="1006004"/>
    <lineage>
        <taxon>Bacteria</taxon>
        <taxon>Pseudomonadati</taxon>
        <taxon>Pseudomonadota</taxon>
        <taxon>Gammaproteobacteria</taxon>
        <taxon>Enterobacterales</taxon>
        <taxon>Enterobacteriaceae</taxon>
        <taxon>Buttiauxella</taxon>
    </lineage>
</organism>
<dbReference type="GO" id="GO:0016829">
    <property type="term" value="F:lyase activity"/>
    <property type="evidence" value="ECO:0007669"/>
    <property type="project" value="UniProtKB-UniRule"/>
</dbReference>
<keyword evidence="7" id="KW-1185">Reference proteome</keyword>
<evidence type="ECO:0000256" key="4">
    <source>
        <dbReference type="ARBA" id="ARBA00051386"/>
    </source>
</evidence>
<protein>
    <recommendedName>
        <fullName evidence="5">Glyoxalase</fullName>
    </recommendedName>
</protein>
<name>A0A085G1X3_9ENTR</name>
<comment type="subunit">
    <text evidence="2">Homodimer.</text>
</comment>
<dbReference type="RefSeq" id="WP_034498874.1">
    <property type="nucleotide sequence ID" value="NZ_JMPI01000063.1"/>
</dbReference>